<dbReference type="Pfam" id="PF01479">
    <property type="entry name" value="S4"/>
    <property type="match status" value="1"/>
</dbReference>
<dbReference type="SMART" id="SM00363">
    <property type="entry name" value="S4"/>
    <property type="match status" value="1"/>
</dbReference>
<dbReference type="Gene3D" id="3.10.290.10">
    <property type="entry name" value="RNA-binding S4 domain"/>
    <property type="match status" value="1"/>
</dbReference>
<proteinExistence type="predicted"/>
<dbReference type="OrthoDB" id="9797176at2"/>
<evidence type="ECO:0000313" key="3">
    <source>
        <dbReference type="EMBL" id="KEO60975.1"/>
    </source>
</evidence>
<dbReference type="PROSITE" id="PS50889">
    <property type="entry name" value="S4"/>
    <property type="match status" value="1"/>
</dbReference>
<dbReference type="RefSeq" id="WP_038128614.1">
    <property type="nucleotide sequence ID" value="NZ_AUNB01000012.1"/>
</dbReference>
<dbReference type="SUPFAM" id="SSF55174">
    <property type="entry name" value="Alpha-L RNA-binding motif"/>
    <property type="match status" value="1"/>
</dbReference>
<keyword evidence="1" id="KW-0694">RNA-binding</keyword>
<protein>
    <recommendedName>
        <fullName evidence="2">RNA-binding S4 domain-containing protein</fullName>
    </recommendedName>
</protein>
<reference evidence="3 4" key="1">
    <citation type="journal article" date="2015" name="Antonie Van Leeuwenhoek">
        <title>Thioclava indica sp. nov., isolated from surface seawater of the Indian Ocean.</title>
        <authorList>
            <person name="Liu Y."/>
            <person name="Lai Q."/>
            <person name="Du J."/>
            <person name="Xu H."/>
            <person name="Jiang L."/>
            <person name="Shao Z."/>
        </authorList>
    </citation>
    <scope>NUCLEOTIDE SEQUENCE [LARGE SCALE GENOMIC DNA]</scope>
    <source>
        <strain evidence="3 4">DT23-4</strain>
    </source>
</reference>
<feature type="domain" description="RNA-binding S4" evidence="2">
    <location>
        <begin position="8"/>
        <end position="70"/>
    </location>
</feature>
<dbReference type="STRING" id="1353528.DT23_11335"/>
<dbReference type="InterPro" id="IPR036986">
    <property type="entry name" value="S4_RNA-bd_sf"/>
</dbReference>
<dbReference type="EMBL" id="AUNB01000012">
    <property type="protein sequence ID" value="KEO60975.1"/>
    <property type="molecule type" value="Genomic_DNA"/>
</dbReference>
<accession>A0A074JYJ5</accession>
<organism evidence="3 4">
    <name type="scientific">Thioclava indica</name>
    <dbReference type="NCBI Taxonomy" id="1353528"/>
    <lineage>
        <taxon>Bacteria</taxon>
        <taxon>Pseudomonadati</taxon>
        <taxon>Pseudomonadota</taxon>
        <taxon>Alphaproteobacteria</taxon>
        <taxon>Rhodobacterales</taxon>
        <taxon>Paracoccaceae</taxon>
        <taxon>Thioclava</taxon>
    </lineage>
</organism>
<dbReference type="InterPro" id="IPR002942">
    <property type="entry name" value="S4_RNA-bd"/>
</dbReference>
<dbReference type="CDD" id="cd00165">
    <property type="entry name" value="S4"/>
    <property type="match status" value="1"/>
</dbReference>
<evidence type="ECO:0000313" key="4">
    <source>
        <dbReference type="Proteomes" id="UP000027471"/>
    </source>
</evidence>
<dbReference type="AlphaFoldDB" id="A0A074JYJ5"/>
<dbReference type="GO" id="GO:0003723">
    <property type="term" value="F:RNA binding"/>
    <property type="evidence" value="ECO:0007669"/>
    <property type="project" value="UniProtKB-KW"/>
</dbReference>
<dbReference type="eggNOG" id="COG1188">
    <property type="taxonomic scope" value="Bacteria"/>
</dbReference>
<name>A0A074JYJ5_9RHOB</name>
<evidence type="ECO:0000259" key="2">
    <source>
        <dbReference type="SMART" id="SM00363"/>
    </source>
</evidence>
<sequence length="92" mass="10288">MADAPERIRIDKWLWHARFCKTRALAQELVSGKRVRVNGARIDKPGRAVGPGDVLTLRLGTDVRLVRVLDCGERRGPASEAQTLYEPLDPEP</sequence>
<comment type="caution">
    <text evidence="3">The sequence shown here is derived from an EMBL/GenBank/DDBJ whole genome shotgun (WGS) entry which is preliminary data.</text>
</comment>
<gene>
    <name evidence="3" type="ORF">DT23_11335</name>
</gene>
<evidence type="ECO:0000256" key="1">
    <source>
        <dbReference type="PROSITE-ProRule" id="PRU00182"/>
    </source>
</evidence>
<dbReference type="Proteomes" id="UP000027471">
    <property type="component" value="Unassembled WGS sequence"/>
</dbReference>
<keyword evidence="4" id="KW-1185">Reference proteome</keyword>